<evidence type="ECO:0000256" key="2">
    <source>
        <dbReference type="PROSITE-ProRule" id="PRU00335"/>
    </source>
</evidence>
<evidence type="ECO:0000313" key="4">
    <source>
        <dbReference type="EMBL" id="GAA0035573.1"/>
    </source>
</evidence>
<keyword evidence="5" id="KW-1185">Reference proteome</keyword>
<dbReference type="PANTHER" id="PTHR30055">
    <property type="entry name" value="HTH-TYPE TRANSCRIPTIONAL REGULATOR RUTR"/>
    <property type="match status" value="1"/>
</dbReference>
<dbReference type="InterPro" id="IPR001647">
    <property type="entry name" value="HTH_TetR"/>
</dbReference>
<protein>
    <recommendedName>
        <fullName evidence="3">HTH tetR-type domain-containing protein</fullName>
    </recommendedName>
</protein>
<dbReference type="PRINTS" id="PR00455">
    <property type="entry name" value="HTHTETR"/>
</dbReference>
<dbReference type="Proteomes" id="UP001498238">
    <property type="component" value="Unassembled WGS sequence"/>
</dbReference>
<feature type="domain" description="HTH tetR-type" evidence="3">
    <location>
        <begin position="11"/>
        <end position="71"/>
    </location>
</feature>
<accession>A0ABN0SMN3</accession>
<dbReference type="InterPro" id="IPR050109">
    <property type="entry name" value="HTH-type_TetR-like_transc_reg"/>
</dbReference>
<dbReference type="EMBL" id="BAAAAF010000004">
    <property type="protein sequence ID" value="GAA0035573.1"/>
    <property type="molecule type" value="Genomic_DNA"/>
</dbReference>
<keyword evidence="1 2" id="KW-0238">DNA-binding</keyword>
<dbReference type="RefSeq" id="WP_339392451.1">
    <property type="nucleotide sequence ID" value="NZ_BAAAAF010000004.1"/>
</dbReference>
<evidence type="ECO:0000313" key="5">
    <source>
        <dbReference type="Proteomes" id="UP001498238"/>
    </source>
</evidence>
<dbReference type="SUPFAM" id="SSF46689">
    <property type="entry name" value="Homeodomain-like"/>
    <property type="match status" value="1"/>
</dbReference>
<name>A0ABN0SMN3_9MICO</name>
<reference evidence="4 5" key="1">
    <citation type="submission" date="2024-01" db="EMBL/GenBank/DDBJ databases">
        <title>Characterization of antibiotic resistant novel bacterial strains and their environmental applications.</title>
        <authorList>
            <person name="Manzoor S."/>
            <person name="Abbas S."/>
            <person name="Arshad M."/>
            <person name="Ahmed I."/>
        </authorList>
    </citation>
    <scope>NUCLEOTIDE SEQUENCE [LARGE SCALE GENOMIC DNA]</scope>
    <source>
        <strain evidence="4 5">NCCP-602</strain>
    </source>
</reference>
<feature type="DNA-binding region" description="H-T-H motif" evidence="2">
    <location>
        <begin position="34"/>
        <end position="53"/>
    </location>
</feature>
<sequence>MNTENLSERRQRTRSTLVAAGVSVFAAKGIDGASIEEICEAGGLTRGAFYSNFSSRDDLVLATIEIHTSETLDRLDKAIQRWKDQLDAIQPTEIRPLLTQFIADIFTEKRLTVANVIVEREIEVYCLRAPRLYERYMELNATQLERLAKLVRTALDNVGATPTIPLDSLLTVLISLFTQLTLQSVGGKGLDETVDVDPTLIVEVLMRFLDFTDCPLTD</sequence>
<dbReference type="PANTHER" id="PTHR30055:SF241">
    <property type="entry name" value="TRANSCRIPTIONAL REGULATORY PROTEIN"/>
    <property type="match status" value="1"/>
</dbReference>
<evidence type="ECO:0000256" key="1">
    <source>
        <dbReference type="ARBA" id="ARBA00023125"/>
    </source>
</evidence>
<evidence type="ECO:0000259" key="3">
    <source>
        <dbReference type="PROSITE" id="PS50977"/>
    </source>
</evidence>
<gene>
    <name evidence="4" type="ORF">NCCP602_15340</name>
</gene>
<proteinExistence type="predicted"/>
<dbReference type="Gene3D" id="1.10.357.10">
    <property type="entry name" value="Tetracycline Repressor, domain 2"/>
    <property type="match status" value="1"/>
</dbReference>
<comment type="caution">
    <text evidence="4">The sequence shown here is derived from an EMBL/GenBank/DDBJ whole genome shotgun (WGS) entry which is preliminary data.</text>
</comment>
<organism evidence="4 5">
    <name type="scientific">Brevibacterium metallidurans</name>
    <dbReference type="NCBI Taxonomy" id="1482676"/>
    <lineage>
        <taxon>Bacteria</taxon>
        <taxon>Bacillati</taxon>
        <taxon>Actinomycetota</taxon>
        <taxon>Actinomycetes</taxon>
        <taxon>Micrococcales</taxon>
        <taxon>Brevibacteriaceae</taxon>
        <taxon>Brevibacterium</taxon>
    </lineage>
</organism>
<dbReference type="PROSITE" id="PS50977">
    <property type="entry name" value="HTH_TETR_2"/>
    <property type="match status" value="1"/>
</dbReference>
<dbReference type="Pfam" id="PF00440">
    <property type="entry name" value="TetR_N"/>
    <property type="match status" value="1"/>
</dbReference>
<dbReference type="InterPro" id="IPR009057">
    <property type="entry name" value="Homeodomain-like_sf"/>
</dbReference>